<keyword evidence="1" id="KW-1133">Transmembrane helix</keyword>
<evidence type="ECO:0000313" key="3">
    <source>
        <dbReference type="Proteomes" id="UP000273083"/>
    </source>
</evidence>
<sequence length="118" mass="12442">MDYVKAFLVGGAICALVQILMDQTKLMPGRIMVILVVLGAFLGAIGVYEPFVEFAGAGASVPLTGFGNVLFKGVKEAILKDGWVGIFEGGLTSSSVGISAALIFSYIASWIFDSKMKE</sequence>
<protein>
    <submittedName>
        <fullName evidence="2">Stage V sporulation protein AE</fullName>
    </submittedName>
</protein>
<dbReference type="AlphaFoldDB" id="A0A3N1XR79"/>
<keyword evidence="3" id="KW-1185">Reference proteome</keyword>
<dbReference type="PANTHER" id="PTHR38450">
    <property type="entry name" value="STAGE V SPORULATION PROTEIN AC-RELATED"/>
    <property type="match status" value="1"/>
</dbReference>
<dbReference type="Pfam" id="PF03862">
    <property type="entry name" value="SpoVAC_SpoVAEB"/>
    <property type="match status" value="1"/>
</dbReference>
<proteinExistence type="predicted"/>
<evidence type="ECO:0000313" key="2">
    <source>
        <dbReference type="EMBL" id="ROR27307.1"/>
    </source>
</evidence>
<organism evidence="2 3">
    <name type="scientific">Mobilisporobacter senegalensis</name>
    <dbReference type="NCBI Taxonomy" id="1329262"/>
    <lineage>
        <taxon>Bacteria</taxon>
        <taxon>Bacillati</taxon>
        <taxon>Bacillota</taxon>
        <taxon>Clostridia</taxon>
        <taxon>Lachnospirales</taxon>
        <taxon>Lachnospiraceae</taxon>
        <taxon>Mobilisporobacter</taxon>
    </lineage>
</organism>
<dbReference type="OrthoDB" id="9797988at2"/>
<dbReference type="InterPro" id="IPR005562">
    <property type="entry name" value="SpoVA"/>
</dbReference>
<name>A0A3N1XR79_9FIRM</name>
<dbReference type="InterPro" id="IPR014204">
    <property type="entry name" value="Spore_V_AE"/>
</dbReference>
<dbReference type="EMBL" id="RJVG01000006">
    <property type="protein sequence ID" value="ROR27307.1"/>
    <property type="molecule type" value="Genomic_DNA"/>
</dbReference>
<dbReference type="RefSeq" id="WP_123609562.1">
    <property type="nucleotide sequence ID" value="NZ_RJVG01000006.1"/>
</dbReference>
<gene>
    <name evidence="2" type="ORF">EDD66_1061</name>
</gene>
<keyword evidence="1" id="KW-0472">Membrane</keyword>
<evidence type="ECO:0000256" key="1">
    <source>
        <dbReference type="SAM" id="Phobius"/>
    </source>
</evidence>
<feature type="transmembrane region" description="Helical" evidence="1">
    <location>
        <begin position="31"/>
        <end position="48"/>
    </location>
</feature>
<dbReference type="NCBIfam" id="TIGR02839">
    <property type="entry name" value="spore_V_AE"/>
    <property type="match status" value="1"/>
</dbReference>
<keyword evidence="1" id="KW-0812">Transmembrane</keyword>
<reference evidence="2 3" key="1">
    <citation type="submission" date="2018-11" db="EMBL/GenBank/DDBJ databases">
        <title>Genomic Encyclopedia of Type Strains, Phase IV (KMG-IV): sequencing the most valuable type-strain genomes for metagenomic binning, comparative biology and taxonomic classification.</title>
        <authorList>
            <person name="Goeker M."/>
        </authorList>
    </citation>
    <scope>NUCLEOTIDE SEQUENCE [LARGE SCALE GENOMIC DNA]</scope>
    <source>
        <strain evidence="2 3">DSM 26537</strain>
    </source>
</reference>
<dbReference type="Proteomes" id="UP000273083">
    <property type="component" value="Unassembled WGS sequence"/>
</dbReference>
<comment type="caution">
    <text evidence="2">The sequence shown here is derived from an EMBL/GenBank/DDBJ whole genome shotgun (WGS) entry which is preliminary data.</text>
</comment>
<dbReference type="PANTHER" id="PTHR38450:SF2">
    <property type="entry name" value="STAGE V SPORULATION PROTEIN AEB"/>
    <property type="match status" value="1"/>
</dbReference>
<feature type="transmembrane region" description="Helical" evidence="1">
    <location>
        <begin position="83"/>
        <end position="112"/>
    </location>
</feature>
<accession>A0A3N1XR79</accession>